<evidence type="ECO:0000256" key="13">
    <source>
        <dbReference type="ARBA" id="ARBA00023268"/>
    </source>
</evidence>
<evidence type="ECO:0000256" key="11">
    <source>
        <dbReference type="ARBA" id="ARBA00023204"/>
    </source>
</evidence>
<feature type="domain" description="FPG-type" evidence="17">
    <location>
        <begin position="275"/>
        <end position="311"/>
    </location>
</feature>
<keyword evidence="11" id="KW-0234">DNA repair</keyword>
<keyword evidence="13" id="KW-0511">Multifunctional enzyme</keyword>
<dbReference type="Proteomes" id="UP000179264">
    <property type="component" value="Unassembled WGS sequence"/>
</dbReference>
<evidence type="ECO:0000256" key="6">
    <source>
        <dbReference type="ARBA" id="ARBA00022763"/>
    </source>
</evidence>
<dbReference type="SMART" id="SM00898">
    <property type="entry name" value="Fapy_DNA_glyco"/>
    <property type="match status" value="1"/>
</dbReference>
<evidence type="ECO:0000256" key="16">
    <source>
        <dbReference type="PROSITE-ProRule" id="PRU00391"/>
    </source>
</evidence>
<evidence type="ECO:0000256" key="9">
    <source>
        <dbReference type="ARBA" id="ARBA00022833"/>
    </source>
</evidence>
<keyword evidence="7 16" id="KW-0863">Zinc-finger</keyword>
<dbReference type="SUPFAM" id="SSF57716">
    <property type="entry name" value="Glucocorticoid receptor-like (DNA-binding domain)"/>
    <property type="match status" value="1"/>
</dbReference>
<evidence type="ECO:0000313" key="20">
    <source>
        <dbReference type="Proteomes" id="UP000179264"/>
    </source>
</evidence>
<keyword evidence="9" id="KW-0862">Zinc</keyword>
<comment type="caution">
    <text evidence="19">The sequence shown here is derived from an EMBL/GenBank/DDBJ whole genome shotgun (WGS) entry which is preliminary data.</text>
</comment>
<organism evidence="19 20">
    <name type="scientific">Candidatus Zambryskibacteria bacterium RIFCSPHIGHO2_02_38_10.5</name>
    <dbReference type="NCBI Taxonomy" id="1802742"/>
    <lineage>
        <taxon>Bacteria</taxon>
        <taxon>Candidatus Zambryskiibacteriota</taxon>
    </lineage>
</organism>
<comment type="catalytic activity">
    <reaction evidence="1">
        <text>Hydrolysis of DNA containing ring-opened 7-methylguanine residues, releasing 2,6-diamino-4-hydroxy-5-(N-methyl)formamidopyrimidine.</text>
        <dbReference type="EC" id="3.2.2.23"/>
    </reaction>
</comment>
<dbReference type="FunFam" id="1.10.8.50:FF:000003">
    <property type="entry name" value="Formamidopyrimidine-DNA glycosylase"/>
    <property type="match status" value="1"/>
</dbReference>
<evidence type="ECO:0000256" key="12">
    <source>
        <dbReference type="ARBA" id="ARBA00023239"/>
    </source>
</evidence>
<keyword evidence="14" id="KW-0326">Glycosidase</keyword>
<evidence type="ECO:0000256" key="3">
    <source>
        <dbReference type="ARBA" id="ARBA00009409"/>
    </source>
</evidence>
<dbReference type="EMBL" id="MHVL01000006">
    <property type="protein sequence ID" value="OHA93911.1"/>
    <property type="molecule type" value="Genomic_DNA"/>
</dbReference>
<dbReference type="Gene3D" id="1.10.8.50">
    <property type="match status" value="1"/>
</dbReference>
<dbReference type="CDD" id="cd08966">
    <property type="entry name" value="EcFpg-like_N"/>
    <property type="match status" value="1"/>
</dbReference>
<dbReference type="PROSITE" id="PS51068">
    <property type="entry name" value="FPG_CAT"/>
    <property type="match status" value="1"/>
</dbReference>
<reference evidence="19 20" key="1">
    <citation type="journal article" date="2016" name="Nat. Commun.">
        <title>Thousands of microbial genomes shed light on interconnected biogeochemical processes in an aquifer system.</title>
        <authorList>
            <person name="Anantharaman K."/>
            <person name="Brown C.T."/>
            <person name="Hug L.A."/>
            <person name="Sharon I."/>
            <person name="Castelle C.J."/>
            <person name="Probst A.J."/>
            <person name="Thomas B.C."/>
            <person name="Singh A."/>
            <person name="Wilkins M.J."/>
            <person name="Karaoz U."/>
            <person name="Brodie E.L."/>
            <person name="Williams K.H."/>
            <person name="Hubbard S.S."/>
            <person name="Banfield J.F."/>
        </authorList>
    </citation>
    <scope>NUCLEOTIDE SEQUENCE [LARGE SCALE GENOMIC DNA]</scope>
</reference>
<proteinExistence type="inferred from homology"/>
<dbReference type="InterPro" id="IPR035937">
    <property type="entry name" value="FPG_N"/>
</dbReference>
<dbReference type="InterPro" id="IPR000214">
    <property type="entry name" value="Znf_DNA_glyclase/AP_lyase"/>
</dbReference>
<dbReference type="Gene3D" id="3.20.190.10">
    <property type="entry name" value="MutM-like, N-terminal"/>
    <property type="match status" value="1"/>
</dbReference>
<dbReference type="PROSITE" id="PS51066">
    <property type="entry name" value="ZF_FPG_2"/>
    <property type="match status" value="1"/>
</dbReference>
<keyword evidence="10" id="KW-0238">DNA-binding</keyword>
<dbReference type="Pfam" id="PF06831">
    <property type="entry name" value="H2TH"/>
    <property type="match status" value="1"/>
</dbReference>
<evidence type="ECO:0000256" key="8">
    <source>
        <dbReference type="ARBA" id="ARBA00022801"/>
    </source>
</evidence>
<evidence type="ECO:0000259" key="17">
    <source>
        <dbReference type="PROSITE" id="PS51066"/>
    </source>
</evidence>
<dbReference type="GO" id="GO:0140078">
    <property type="term" value="F:class I DNA-(apurinic or apyrimidinic site) endonuclease activity"/>
    <property type="evidence" value="ECO:0007669"/>
    <property type="project" value="UniProtKB-EC"/>
</dbReference>
<dbReference type="GO" id="GO:0006284">
    <property type="term" value="P:base-excision repair"/>
    <property type="evidence" value="ECO:0007669"/>
    <property type="project" value="InterPro"/>
</dbReference>
<dbReference type="PANTHER" id="PTHR22993:SF9">
    <property type="entry name" value="FORMAMIDOPYRIMIDINE-DNA GLYCOSYLASE"/>
    <property type="match status" value="1"/>
</dbReference>
<gene>
    <name evidence="19" type="ORF">A2W58_03035</name>
</gene>
<evidence type="ECO:0008006" key="21">
    <source>
        <dbReference type="Google" id="ProtNLM"/>
    </source>
</evidence>
<keyword evidence="12" id="KW-0456">Lyase</keyword>
<dbReference type="AlphaFoldDB" id="A0A1G2TBC6"/>
<evidence type="ECO:0000256" key="14">
    <source>
        <dbReference type="ARBA" id="ARBA00023295"/>
    </source>
</evidence>
<dbReference type="GO" id="GO:0008270">
    <property type="term" value="F:zinc ion binding"/>
    <property type="evidence" value="ECO:0007669"/>
    <property type="project" value="UniProtKB-KW"/>
</dbReference>
<evidence type="ECO:0000256" key="2">
    <source>
        <dbReference type="ARBA" id="ARBA00001947"/>
    </source>
</evidence>
<dbReference type="SUPFAM" id="SSF46946">
    <property type="entry name" value="S13-like H2TH domain"/>
    <property type="match status" value="1"/>
</dbReference>
<comment type="catalytic activity">
    <reaction evidence="15">
        <text>2'-deoxyribonucleotide-(2'-deoxyribose 5'-phosphate)-2'-deoxyribonucleotide-DNA = a 3'-end 2'-deoxyribonucleotide-(2,3-dehydro-2,3-deoxyribose 5'-phosphate)-DNA + a 5'-end 5'-phospho-2'-deoxyribonucleoside-DNA + H(+)</text>
        <dbReference type="Rhea" id="RHEA:66592"/>
        <dbReference type="Rhea" id="RHEA-COMP:13180"/>
        <dbReference type="Rhea" id="RHEA-COMP:16897"/>
        <dbReference type="Rhea" id="RHEA-COMP:17067"/>
        <dbReference type="ChEBI" id="CHEBI:15378"/>
        <dbReference type="ChEBI" id="CHEBI:136412"/>
        <dbReference type="ChEBI" id="CHEBI:157695"/>
        <dbReference type="ChEBI" id="CHEBI:167181"/>
        <dbReference type="EC" id="4.2.99.18"/>
    </reaction>
</comment>
<evidence type="ECO:0000256" key="7">
    <source>
        <dbReference type="ARBA" id="ARBA00022771"/>
    </source>
</evidence>
<dbReference type="GO" id="GO:0003684">
    <property type="term" value="F:damaged DNA binding"/>
    <property type="evidence" value="ECO:0007669"/>
    <property type="project" value="InterPro"/>
</dbReference>
<dbReference type="InterPro" id="IPR015886">
    <property type="entry name" value="H2TH_FPG"/>
</dbReference>
<evidence type="ECO:0000256" key="15">
    <source>
        <dbReference type="ARBA" id="ARBA00044632"/>
    </source>
</evidence>
<evidence type="ECO:0000256" key="4">
    <source>
        <dbReference type="ARBA" id="ARBA00011245"/>
    </source>
</evidence>
<dbReference type="InterPro" id="IPR020629">
    <property type="entry name" value="FPG_Glyclase"/>
</dbReference>
<protein>
    <recommendedName>
        <fullName evidence="21">DNA-(apurinic or apyrimidinic site) lyase</fullName>
    </recommendedName>
</protein>
<comment type="similarity">
    <text evidence="3">Belongs to the FPG family.</text>
</comment>
<evidence type="ECO:0000256" key="10">
    <source>
        <dbReference type="ARBA" id="ARBA00023125"/>
    </source>
</evidence>
<evidence type="ECO:0000256" key="5">
    <source>
        <dbReference type="ARBA" id="ARBA00022723"/>
    </source>
</evidence>
<dbReference type="SMART" id="SM01232">
    <property type="entry name" value="H2TH"/>
    <property type="match status" value="1"/>
</dbReference>
<dbReference type="Pfam" id="PF01149">
    <property type="entry name" value="Fapy_DNA_glyco"/>
    <property type="match status" value="1"/>
</dbReference>
<dbReference type="SUPFAM" id="SSF81624">
    <property type="entry name" value="N-terminal domain of MutM-like DNA repair proteins"/>
    <property type="match status" value="1"/>
</dbReference>
<dbReference type="InterPro" id="IPR012319">
    <property type="entry name" value="FPG_cat"/>
</dbReference>
<dbReference type="InterPro" id="IPR010979">
    <property type="entry name" value="Ribosomal_uS13-like_H2TH"/>
</dbReference>
<evidence type="ECO:0000256" key="1">
    <source>
        <dbReference type="ARBA" id="ARBA00001668"/>
    </source>
</evidence>
<name>A0A1G2TBC6_9BACT</name>
<keyword evidence="8" id="KW-0378">Hydrolase</keyword>
<accession>A0A1G2TBC6</accession>
<dbReference type="GO" id="GO:0034039">
    <property type="term" value="F:8-oxo-7,8-dihydroguanine DNA N-glycosylase activity"/>
    <property type="evidence" value="ECO:0007669"/>
    <property type="project" value="TreeGrafter"/>
</dbReference>
<dbReference type="NCBIfam" id="NF002211">
    <property type="entry name" value="PRK01103.1"/>
    <property type="match status" value="1"/>
</dbReference>
<comment type="cofactor">
    <cofactor evidence="2">
        <name>Zn(2+)</name>
        <dbReference type="ChEBI" id="CHEBI:29105"/>
    </cofactor>
</comment>
<evidence type="ECO:0000259" key="18">
    <source>
        <dbReference type="PROSITE" id="PS51068"/>
    </source>
</evidence>
<sequence length="311" mass="35776">MPELPEVTTTVKGLNEVLPKLSIRDVWSDYYVRTANKRTDNIKSRKYFEYFKKEIAGEKVKNAERRGKNVLIHLSGGKTVLIHMKMTGHLLYGKYKRISNFQFPISKQKQEKWVPVEKGLLQDSFNQFIHLIFILSNGKHLAFSDMRKFAKVILFETSKRNEIIDLSYLGPEPLDNLSLKTFEKQLKLKPNGKIKTVLMDQSTVSGIGNIYSDEVLWEAGVNPERKVVTLSDTEIKKICKGIQEILTKSIKMGGDSMSDYRNIYGERGNFQNAHKVYKRAKEKCLKKNCQGTIVRKVISGRSGHFCNIHQK</sequence>
<keyword evidence="6" id="KW-0227">DNA damage</keyword>
<keyword evidence="5" id="KW-0479">Metal-binding</keyword>
<dbReference type="PANTHER" id="PTHR22993">
    <property type="entry name" value="FORMAMIDOPYRIMIDINE-DNA GLYCOSYLASE"/>
    <property type="match status" value="1"/>
</dbReference>
<comment type="subunit">
    <text evidence="4">Monomer.</text>
</comment>
<feature type="domain" description="Formamidopyrimidine-DNA glycosylase catalytic" evidence="18">
    <location>
        <begin position="2"/>
        <end position="150"/>
    </location>
</feature>
<evidence type="ECO:0000313" key="19">
    <source>
        <dbReference type="EMBL" id="OHA93911.1"/>
    </source>
</evidence>